<feature type="region of interest" description="Disordered" evidence="1">
    <location>
        <begin position="87"/>
        <end position="264"/>
    </location>
</feature>
<feature type="region of interest" description="Disordered" evidence="1">
    <location>
        <begin position="34"/>
        <end position="68"/>
    </location>
</feature>
<name>A0A1Y2G5F4_9BASI</name>
<evidence type="ECO:0000313" key="2">
    <source>
        <dbReference type="EMBL" id="ORY92730.1"/>
    </source>
</evidence>
<feature type="compositionally biased region" description="Low complexity" evidence="1">
    <location>
        <begin position="542"/>
        <end position="551"/>
    </location>
</feature>
<feature type="compositionally biased region" description="Gly residues" evidence="1">
    <location>
        <begin position="524"/>
        <end position="536"/>
    </location>
</feature>
<feature type="compositionally biased region" description="Pro residues" evidence="1">
    <location>
        <begin position="93"/>
        <end position="108"/>
    </location>
</feature>
<feature type="compositionally biased region" description="Acidic residues" evidence="1">
    <location>
        <begin position="219"/>
        <end position="236"/>
    </location>
</feature>
<dbReference type="EMBL" id="MCGR01000001">
    <property type="protein sequence ID" value="ORY92730.1"/>
    <property type="molecule type" value="Genomic_DNA"/>
</dbReference>
<dbReference type="InParanoid" id="A0A1Y2G5F4"/>
<feature type="compositionally biased region" description="Basic residues" evidence="1">
    <location>
        <begin position="1"/>
        <end position="12"/>
    </location>
</feature>
<sequence length="551" mass="57319">MRRRKMSKKQKSKGVGVRVREDVDDLELAQLAAAKQGSSTAAPVLGTFPTNSSSPSTTSSALQFPQKPQGALTSAFVVPPSALASAATFTSPPLTPPSSPPDSIPVPSAPRLTPQALSTHRRNPLSAPQSTSARGDEDEPMVLSGWQDSYRGESDSDEDEPVEDILVDLQEVLEWSAGEEMDSGDGEEGDTGSESDEEDGDDRSGAPQTSPVSDAFDIPADDGAEDESSEEEDEGSTFESPIGLIPPQWSTYTSWEPPRTPTTVQSDLDALRTEVAPRTPSSFPKSFGSAGSFPFVPSALTPPTTTATSTRQAITTAFPTSFEREELQFPLARVATASVIDPTLAALSLGSTTIISSNAISAPTPSASFTATVEHKLWSPIPLRPPTRLTSTPLPANLASLLSHDIPVNSEPLPEPTLLLTPAPEPTSAVSSAGMQLGTAAPSISTSSSRFVAKVTSPFHLPAVVESPFEVEMDSEEESSQGVGKPERKELMEGEEAFVEPAPARAQAGARFIGRMLVGEQQVQGGGGGGGEGSGVDGEDGGSAASAPASP</sequence>
<keyword evidence="3" id="KW-1185">Reference proteome</keyword>
<dbReference type="AlphaFoldDB" id="A0A1Y2G5F4"/>
<accession>A0A1Y2G5F4</accession>
<evidence type="ECO:0000313" key="3">
    <source>
        <dbReference type="Proteomes" id="UP000193467"/>
    </source>
</evidence>
<protein>
    <submittedName>
        <fullName evidence="2">Uncharacterized protein</fullName>
    </submittedName>
</protein>
<reference evidence="2 3" key="1">
    <citation type="submission" date="2016-07" db="EMBL/GenBank/DDBJ databases">
        <title>Pervasive Adenine N6-methylation of Active Genes in Fungi.</title>
        <authorList>
            <consortium name="DOE Joint Genome Institute"/>
            <person name="Mondo S.J."/>
            <person name="Dannebaum R.O."/>
            <person name="Kuo R.C."/>
            <person name="Labutti K."/>
            <person name="Haridas S."/>
            <person name="Kuo A."/>
            <person name="Salamov A."/>
            <person name="Ahrendt S.R."/>
            <person name="Lipzen A."/>
            <person name="Sullivan W."/>
            <person name="Andreopoulos W.B."/>
            <person name="Clum A."/>
            <person name="Lindquist E."/>
            <person name="Daum C."/>
            <person name="Ramamoorthy G.K."/>
            <person name="Gryganskyi A."/>
            <person name="Culley D."/>
            <person name="Magnuson J.K."/>
            <person name="James T.Y."/>
            <person name="O'Malley M.A."/>
            <person name="Stajich J.E."/>
            <person name="Spatafora J.W."/>
            <person name="Visel A."/>
            <person name="Grigoriev I.V."/>
        </authorList>
    </citation>
    <scope>NUCLEOTIDE SEQUENCE [LARGE SCALE GENOMIC DNA]</scope>
    <source>
        <strain evidence="2 3">62-1032</strain>
    </source>
</reference>
<feature type="region of interest" description="Disordered" evidence="1">
    <location>
        <begin position="1"/>
        <end position="21"/>
    </location>
</feature>
<gene>
    <name evidence="2" type="ORF">BCR35DRAFT_298235</name>
</gene>
<feature type="compositionally biased region" description="Acidic residues" evidence="1">
    <location>
        <begin position="177"/>
        <end position="201"/>
    </location>
</feature>
<organism evidence="2 3">
    <name type="scientific">Leucosporidium creatinivorum</name>
    <dbReference type="NCBI Taxonomy" id="106004"/>
    <lineage>
        <taxon>Eukaryota</taxon>
        <taxon>Fungi</taxon>
        <taxon>Dikarya</taxon>
        <taxon>Basidiomycota</taxon>
        <taxon>Pucciniomycotina</taxon>
        <taxon>Microbotryomycetes</taxon>
        <taxon>Leucosporidiales</taxon>
        <taxon>Leucosporidium</taxon>
    </lineage>
</organism>
<evidence type="ECO:0000256" key="1">
    <source>
        <dbReference type="SAM" id="MobiDB-lite"/>
    </source>
</evidence>
<feature type="compositionally biased region" description="Acidic residues" evidence="1">
    <location>
        <begin position="155"/>
        <end position="166"/>
    </location>
</feature>
<feature type="region of interest" description="Disordered" evidence="1">
    <location>
        <begin position="519"/>
        <end position="551"/>
    </location>
</feature>
<proteinExistence type="predicted"/>
<comment type="caution">
    <text evidence="2">The sequence shown here is derived from an EMBL/GenBank/DDBJ whole genome shotgun (WGS) entry which is preliminary data.</text>
</comment>
<feature type="compositionally biased region" description="Low complexity" evidence="1">
    <location>
        <begin position="47"/>
        <end position="60"/>
    </location>
</feature>
<dbReference type="Proteomes" id="UP000193467">
    <property type="component" value="Unassembled WGS sequence"/>
</dbReference>